<proteinExistence type="predicted"/>
<dbReference type="SUPFAM" id="SSF51735">
    <property type="entry name" value="NAD(P)-binding Rossmann-fold domains"/>
    <property type="match status" value="2"/>
</dbReference>
<keyword evidence="4" id="KW-0630">Potassium</keyword>
<dbReference type="InterPro" id="IPR003148">
    <property type="entry name" value="RCK_N"/>
</dbReference>
<feature type="domain" description="RCK C-terminal" evidence="8">
    <location>
        <begin position="141"/>
        <end position="227"/>
    </location>
</feature>
<dbReference type="AlphaFoldDB" id="A0A1H1LG31"/>
<dbReference type="InterPro" id="IPR036291">
    <property type="entry name" value="NAD(P)-bd_dom_sf"/>
</dbReference>
<accession>A0A1H1LG31</accession>
<dbReference type="EMBL" id="LT629745">
    <property type="protein sequence ID" value="SDR73377.1"/>
    <property type="molecule type" value="Genomic_DNA"/>
</dbReference>
<feature type="domain" description="RCK N-terminal" evidence="7">
    <location>
        <begin position="232"/>
        <end position="349"/>
    </location>
</feature>
<dbReference type="GO" id="GO:0005886">
    <property type="term" value="C:plasma membrane"/>
    <property type="evidence" value="ECO:0007669"/>
    <property type="project" value="InterPro"/>
</dbReference>
<evidence type="ECO:0000313" key="10">
    <source>
        <dbReference type="Proteomes" id="UP000198858"/>
    </source>
</evidence>
<dbReference type="GO" id="GO:0015079">
    <property type="term" value="F:potassium ion transmembrane transporter activity"/>
    <property type="evidence" value="ECO:0007669"/>
    <property type="project" value="InterPro"/>
</dbReference>
<dbReference type="NCBIfam" id="NF007039">
    <property type="entry name" value="PRK09496.3-2"/>
    <property type="match status" value="1"/>
</dbReference>
<dbReference type="InterPro" id="IPR006036">
    <property type="entry name" value="K_uptake_TrkA"/>
</dbReference>
<keyword evidence="6" id="KW-0406">Ion transport</keyword>
<evidence type="ECO:0000256" key="4">
    <source>
        <dbReference type="ARBA" id="ARBA00022958"/>
    </source>
</evidence>
<dbReference type="Gene3D" id="3.30.70.1450">
    <property type="entry name" value="Regulator of K+ conductance, C-terminal domain"/>
    <property type="match status" value="2"/>
</dbReference>
<evidence type="ECO:0000256" key="5">
    <source>
        <dbReference type="ARBA" id="ARBA00023027"/>
    </source>
</evidence>
<dbReference type="NCBIfam" id="NF007038">
    <property type="entry name" value="PRK09496.2-6"/>
    <property type="match status" value="1"/>
</dbReference>
<name>A0A1H1LG31_9FLAO</name>
<dbReference type="PANTHER" id="PTHR43833">
    <property type="entry name" value="POTASSIUM CHANNEL PROTEIN 2-RELATED-RELATED"/>
    <property type="match status" value="1"/>
</dbReference>
<gene>
    <name evidence="9" type="ORF">SAMN04488552_0772</name>
</gene>
<dbReference type="PROSITE" id="PS51202">
    <property type="entry name" value="RCK_C"/>
    <property type="match status" value="2"/>
</dbReference>
<evidence type="ECO:0000259" key="7">
    <source>
        <dbReference type="PROSITE" id="PS51201"/>
    </source>
</evidence>
<dbReference type="PROSITE" id="PS51201">
    <property type="entry name" value="RCK_N"/>
    <property type="match status" value="2"/>
</dbReference>
<dbReference type="PANTHER" id="PTHR43833:SF5">
    <property type="entry name" value="TRK SYSTEM POTASSIUM UPTAKE PROTEIN TRKA"/>
    <property type="match status" value="1"/>
</dbReference>
<keyword evidence="5" id="KW-0520">NAD</keyword>
<reference evidence="9 10" key="1">
    <citation type="submission" date="2016-10" db="EMBL/GenBank/DDBJ databases">
        <authorList>
            <person name="Varghese N."/>
            <person name="Submissions S."/>
        </authorList>
    </citation>
    <scope>NUCLEOTIDE SEQUENCE [LARGE SCALE GENOMIC DNA]</scope>
    <source>
        <strain evidence="9 10">Mar_2010_102</strain>
    </source>
</reference>
<dbReference type="InterPro" id="IPR050721">
    <property type="entry name" value="Trk_Ktr_HKT_K-transport"/>
</dbReference>
<dbReference type="Proteomes" id="UP000198858">
    <property type="component" value="Chromosome I"/>
</dbReference>
<evidence type="ECO:0000256" key="6">
    <source>
        <dbReference type="ARBA" id="ARBA00023065"/>
    </source>
</evidence>
<feature type="domain" description="RCK N-terminal" evidence="7">
    <location>
        <begin position="1"/>
        <end position="121"/>
    </location>
</feature>
<dbReference type="PRINTS" id="PR00335">
    <property type="entry name" value="KUPTAKETRKA"/>
</dbReference>
<dbReference type="InterPro" id="IPR006037">
    <property type="entry name" value="RCK_C"/>
</dbReference>
<evidence type="ECO:0000256" key="3">
    <source>
        <dbReference type="ARBA" id="ARBA00022538"/>
    </source>
</evidence>
<dbReference type="InterPro" id="IPR036721">
    <property type="entry name" value="RCK_C_sf"/>
</dbReference>
<organism evidence="9 10">
    <name type="scientific">Christiangramia echinicola</name>
    <dbReference type="NCBI Taxonomy" id="279359"/>
    <lineage>
        <taxon>Bacteria</taxon>
        <taxon>Pseudomonadati</taxon>
        <taxon>Bacteroidota</taxon>
        <taxon>Flavobacteriia</taxon>
        <taxon>Flavobacteriales</taxon>
        <taxon>Flavobacteriaceae</taxon>
        <taxon>Christiangramia</taxon>
    </lineage>
</organism>
<evidence type="ECO:0000313" key="9">
    <source>
        <dbReference type="EMBL" id="SDR73377.1"/>
    </source>
</evidence>
<dbReference type="NCBIfam" id="NF007041">
    <property type="entry name" value="PRK09496.3-4"/>
    <property type="match status" value="1"/>
</dbReference>
<keyword evidence="3" id="KW-0633">Potassium transport</keyword>
<dbReference type="Pfam" id="PF02254">
    <property type="entry name" value="TrkA_N"/>
    <property type="match status" value="2"/>
</dbReference>
<dbReference type="STRING" id="1250231.SAMN04488552_0772"/>
<keyword evidence="2" id="KW-0813">Transport</keyword>
<evidence type="ECO:0000256" key="2">
    <source>
        <dbReference type="ARBA" id="ARBA00022448"/>
    </source>
</evidence>
<dbReference type="Gene3D" id="3.40.50.720">
    <property type="entry name" value="NAD(P)-binding Rossmann-like Domain"/>
    <property type="match status" value="2"/>
</dbReference>
<evidence type="ECO:0000259" key="8">
    <source>
        <dbReference type="PROSITE" id="PS51202"/>
    </source>
</evidence>
<dbReference type="RefSeq" id="WP_089661364.1">
    <property type="nucleotide sequence ID" value="NZ_LT629745.1"/>
</dbReference>
<dbReference type="NCBIfam" id="NF007032">
    <property type="entry name" value="PRK09496.1-4"/>
    <property type="match status" value="1"/>
</dbReference>
<protein>
    <recommendedName>
        <fullName evidence="1">Trk system potassium uptake protein TrkA</fullName>
    </recommendedName>
</protein>
<dbReference type="SUPFAM" id="SSF116726">
    <property type="entry name" value="TrkA C-terminal domain-like"/>
    <property type="match status" value="2"/>
</dbReference>
<sequence>MKIIIAGAGEVGFHLAKLLSFESQDITLIDPNRDNLAYADTHLDIRTIKGDGSSIKILKEAQVKHTDMVISVTSSEATNITICVLAKQLGAKRTIARISNTEFLENQGELGFTRFGIDELISPEALASREIELLLNQSAFNDSYEFEKGALTMIGVSLSRTATFVGKTVKEAAKIFPELNFVPIAIQRFGTQYTLIPRGDTQFKDGDQVYFITLKNGVEELYKLTGKIRQDIKNVMILGGSKIGRKTAQDLCRNNFNVKLVEKDREKAYELADELPNTLIINGDGRNVELLEEENIHDMDAFIAVTGNSETNIMSCLVAKSKSVKKTISLVENMDYFQLSHSIGIDTLINKKLLAANNIFRYVRKGEVVAMTKLNNMNAELLEFIVKPKSQVSNKKIKDLDFPRSAIIGGIIRNGKGLIALGDFLIKPGDRIVVCCLPRSINKVEKLFL</sequence>
<feature type="domain" description="RCK C-terminal" evidence="8">
    <location>
        <begin position="369"/>
        <end position="449"/>
    </location>
</feature>
<dbReference type="Pfam" id="PF02080">
    <property type="entry name" value="TrkA_C"/>
    <property type="match status" value="2"/>
</dbReference>
<dbReference type="NCBIfam" id="NF007031">
    <property type="entry name" value="PRK09496.1-2"/>
    <property type="match status" value="1"/>
</dbReference>
<evidence type="ECO:0000256" key="1">
    <source>
        <dbReference type="ARBA" id="ARBA00017378"/>
    </source>
</evidence>
<keyword evidence="10" id="KW-1185">Reference proteome</keyword>